<reference evidence="4 5" key="1">
    <citation type="submission" date="2019-12" db="EMBL/GenBank/DDBJ databases">
        <title>Draft Genome Sequence of Bifidobacterium adolescentis ZJ2.</title>
        <authorList>
            <person name="Jin Z."/>
        </authorList>
    </citation>
    <scope>NUCLEOTIDE SEQUENCE [LARGE SCALE GENOMIC DNA]</scope>
    <source>
        <strain evidence="4 5">ZJ2</strain>
    </source>
</reference>
<keyword evidence="2" id="KW-0472">Membrane</keyword>
<dbReference type="Pfam" id="PF07554">
    <property type="entry name" value="FIVAR"/>
    <property type="match status" value="1"/>
</dbReference>
<dbReference type="EMBL" id="CP047129">
    <property type="protein sequence ID" value="QHB62726.1"/>
    <property type="molecule type" value="Genomic_DNA"/>
</dbReference>
<feature type="compositionally biased region" description="Polar residues" evidence="1">
    <location>
        <begin position="731"/>
        <end position="742"/>
    </location>
</feature>
<dbReference type="AlphaFoldDB" id="A0A6I6QYH9"/>
<dbReference type="Proteomes" id="UP000464884">
    <property type="component" value="Chromosome"/>
</dbReference>
<evidence type="ECO:0000313" key="5">
    <source>
        <dbReference type="Proteomes" id="UP000464884"/>
    </source>
</evidence>
<sequence>MTDTKKGPSLMTKADKALASMLAAATLVGGVAPAALADDQTPAPNPDSGTTAPITTDRLDKTIENAHAVDLTRNWTKTTKDAFDTALTNANNVKSNSTATQTDIDEATVALETAIGNLTTTEREALKAAKADAAKYRESDYTADSYDPLKDLLGQADPTDDKVGDTDAQSRADAITAAEGDLVTRSYADLNEAITKADAENARNLTYPKQADREFYAARMAAKAVLGEPADASNATVKARSAAQTALTAAYNAVRGQSAEQKDFGDALAKAKAKDLSKYDDADGLKAAIEQAAGLDVDTADAAAFKAATKALEDGIPQLTVNGWTVGGTALTRDADGSFSVDLGEADRLPELKATGSDGTTVTLKDNKGIFTQGGDKLGNGTVRHTLTGTTEKGRAITVTVDVKAGSETTASMDGGDPVSFKQVDGVWTAAISGDNKLGSAAKADGSVADVTAWAHEVAMSDGTKLERTLGEVAKTTADGKTTWVRAITYTGITSAGARVAVTVNASHTYDSTSELKVTATDAQSATPRDVLDVKGDVADLKDSYTSDTQDHDRIGDAYKASLTGSADAVSKDPGVSVTYGIGANGARVFHIKYRTLALKGTVLAATDKTVDVTVPFAAPKREASNPDARLDGFDIKGDATLDPAFDPDVLDYTIHLKADQHVSVAPRTRAGTKAVAGDVSQTAFTTVQSWTVTADSGQSRVYTVTAVRDHTEQTADEKFTPNDPVGTVSKDPNPSETNTKLRSWGYTLDGKYTAVDSDTFQIPEGGTLAYESYEGQAVNATGVRSHGMTWDYDVSVLAADHETYGSTTLHVTYITAETNAAYLTGIKVDGKAIDGFDPSKTEYSVQVADPTQYVVTPQFNKMTGMSVSTHKTDSEAVVTATSADGLEKAVYTVHVSKAPLLASTGVRAGIAAAVIVVLAAIAAALGLASRRKGKAEQEDEPAETDGEPKTE</sequence>
<organism evidence="4 5">
    <name type="scientific">Bifidobacterium adolescentis</name>
    <dbReference type="NCBI Taxonomy" id="1680"/>
    <lineage>
        <taxon>Bacteria</taxon>
        <taxon>Bacillati</taxon>
        <taxon>Actinomycetota</taxon>
        <taxon>Actinomycetes</taxon>
        <taxon>Bifidobacteriales</taxon>
        <taxon>Bifidobacteriaceae</taxon>
        <taxon>Bifidobacterium</taxon>
    </lineage>
</organism>
<feature type="transmembrane region" description="Helical" evidence="2">
    <location>
        <begin position="909"/>
        <end position="929"/>
    </location>
</feature>
<gene>
    <name evidence="4" type="ORF">F3K97_05215</name>
</gene>
<proteinExistence type="predicted"/>
<feature type="signal peptide" evidence="3">
    <location>
        <begin position="1"/>
        <end position="37"/>
    </location>
</feature>
<name>A0A6I6QYH9_BIFAD</name>
<evidence type="ECO:0008006" key="6">
    <source>
        <dbReference type="Google" id="ProtNLM"/>
    </source>
</evidence>
<feature type="region of interest" description="Disordered" evidence="1">
    <location>
        <begin position="931"/>
        <end position="952"/>
    </location>
</feature>
<feature type="region of interest" description="Disordered" evidence="1">
    <location>
        <begin position="713"/>
        <end position="742"/>
    </location>
</feature>
<evidence type="ECO:0000256" key="2">
    <source>
        <dbReference type="SAM" id="Phobius"/>
    </source>
</evidence>
<evidence type="ECO:0000313" key="4">
    <source>
        <dbReference type="EMBL" id="QHB62726.1"/>
    </source>
</evidence>
<keyword evidence="3" id="KW-0732">Signal</keyword>
<keyword evidence="2" id="KW-0812">Transmembrane</keyword>
<evidence type="ECO:0000256" key="3">
    <source>
        <dbReference type="SAM" id="SignalP"/>
    </source>
</evidence>
<dbReference type="RefSeq" id="WP_159140625.1">
    <property type="nucleotide sequence ID" value="NZ_CP047129.1"/>
</dbReference>
<keyword evidence="2" id="KW-1133">Transmembrane helix</keyword>
<evidence type="ECO:0000256" key="1">
    <source>
        <dbReference type="SAM" id="MobiDB-lite"/>
    </source>
</evidence>
<protein>
    <recommendedName>
        <fullName evidence="6">Cell surface protein</fullName>
    </recommendedName>
</protein>
<accession>A0A6I6QYH9</accession>
<dbReference type="Gene3D" id="1.20.1270.90">
    <property type="entry name" value="AF1782-like"/>
    <property type="match status" value="1"/>
</dbReference>
<feature type="chain" id="PRO_5026270771" description="Cell surface protein" evidence="3">
    <location>
        <begin position="38"/>
        <end position="952"/>
    </location>
</feature>